<evidence type="ECO:0000256" key="2">
    <source>
        <dbReference type="SAM" id="SignalP"/>
    </source>
</evidence>
<reference evidence="5" key="1">
    <citation type="submission" date="2016-06" db="UniProtKB">
        <authorList>
            <consortium name="WormBaseParasite"/>
        </authorList>
    </citation>
    <scope>IDENTIFICATION</scope>
</reference>
<accession>A0A183TNI3</accession>
<evidence type="ECO:0000256" key="1">
    <source>
        <dbReference type="SAM" id="MobiDB-lite"/>
    </source>
</evidence>
<evidence type="ECO:0000313" key="3">
    <source>
        <dbReference type="EMBL" id="VDM04417.1"/>
    </source>
</evidence>
<dbReference type="EMBL" id="UYSU01043564">
    <property type="protein sequence ID" value="VDM04417.1"/>
    <property type="molecule type" value="Genomic_DNA"/>
</dbReference>
<proteinExistence type="predicted"/>
<dbReference type="OrthoDB" id="10365838at2759"/>
<feature type="chain" id="PRO_5043141602" evidence="2">
    <location>
        <begin position="25"/>
        <end position="389"/>
    </location>
</feature>
<protein>
    <submittedName>
        <fullName evidence="5">Enamelin</fullName>
    </submittedName>
</protein>
<dbReference type="AlphaFoldDB" id="A0A183TNI3"/>
<evidence type="ECO:0000313" key="4">
    <source>
        <dbReference type="Proteomes" id="UP000275846"/>
    </source>
</evidence>
<dbReference type="Proteomes" id="UP000275846">
    <property type="component" value="Unassembled WGS sequence"/>
</dbReference>
<gene>
    <name evidence="3" type="ORF">SSLN_LOCUS18031</name>
</gene>
<feature type="signal peptide" evidence="2">
    <location>
        <begin position="1"/>
        <end position="24"/>
    </location>
</feature>
<feature type="compositionally biased region" description="Basic and acidic residues" evidence="1">
    <location>
        <begin position="90"/>
        <end position="100"/>
    </location>
</feature>
<sequence>MRPLRAVCRLLLLLLLLLVLQVRTLPLLPYELGQSFKPDRQSERTWPLQQERREKPQFRWQESGQPVKSAFTPIFSKPQDQKQQNQPLNHYEDQNGQKEHGFGQNLARQHITPVFSQQTPWPQNPKPQEWPFQHQRPNEWHFQPNYHQYDQDYNQHQQRSWQLQRAEQLSQWGEQPMYGTESNIQKSAGGQMFGQPKQQQPPHPWQFQQKEPQLSQPRVQPLNEAGGQFLGFPVQDFHPAQHNNFWSAPRSPFRGLYHPQNNIVYMPQYNNQPIMMHAHPPSSLHPHTIPEDLVAGRFSPSVGNSEGETPKGVTETVKKEAEEVTTTQTTPSFLPELDQWFKEHAAELEANKTAKEEAESGAKLADFVKKYGPAIYDKLKAVQTATPSQ</sequence>
<feature type="region of interest" description="Disordered" evidence="1">
    <location>
        <begin position="180"/>
        <end position="216"/>
    </location>
</feature>
<keyword evidence="2" id="KW-0732">Signal</keyword>
<dbReference type="WBParaSite" id="SSLN_0001871201-mRNA-1">
    <property type="protein sequence ID" value="SSLN_0001871201-mRNA-1"/>
    <property type="gene ID" value="SSLN_0001871201"/>
</dbReference>
<keyword evidence="4" id="KW-1185">Reference proteome</keyword>
<feature type="region of interest" description="Disordered" evidence="1">
    <location>
        <begin position="39"/>
        <end position="100"/>
    </location>
</feature>
<organism evidence="5">
    <name type="scientific">Schistocephalus solidus</name>
    <name type="common">Tapeworm</name>
    <dbReference type="NCBI Taxonomy" id="70667"/>
    <lineage>
        <taxon>Eukaryota</taxon>
        <taxon>Metazoa</taxon>
        <taxon>Spiralia</taxon>
        <taxon>Lophotrochozoa</taxon>
        <taxon>Platyhelminthes</taxon>
        <taxon>Cestoda</taxon>
        <taxon>Eucestoda</taxon>
        <taxon>Diphyllobothriidea</taxon>
        <taxon>Diphyllobothriidae</taxon>
        <taxon>Schistocephalus</taxon>
    </lineage>
</organism>
<name>A0A183TNI3_SCHSO</name>
<reference evidence="3 4" key="2">
    <citation type="submission" date="2018-11" db="EMBL/GenBank/DDBJ databases">
        <authorList>
            <consortium name="Pathogen Informatics"/>
        </authorList>
    </citation>
    <scope>NUCLEOTIDE SEQUENCE [LARGE SCALE GENOMIC DNA]</scope>
    <source>
        <strain evidence="3 4">NST_G2</strain>
    </source>
</reference>
<evidence type="ECO:0000313" key="5">
    <source>
        <dbReference type="WBParaSite" id="SSLN_0001871201-mRNA-1"/>
    </source>
</evidence>